<evidence type="ECO:0000313" key="2">
    <source>
        <dbReference type="Proteomes" id="UP000637720"/>
    </source>
</evidence>
<dbReference type="EMBL" id="BMOF01000022">
    <property type="protein sequence ID" value="GGK00471.1"/>
    <property type="molecule type" value="Genomic_DNA"/>
</dbReference>
<dbReference type="AlphaFoldDB" id="A0A8J3FEH4"/>
<gene>
    <name evidence="1" type="ORF">GCM10007043_13160</name>
</gene>
<sequence>MQVKAVVPCAAAETELTLVNRTNGKRVKGRRINGSVYVVPSDQHVNAPRRDLGPLTMRELEEQSFDSELGEFVYDFRNYDVGDVVHFRDKIVRLEYDRKEDVTYFAFVSAYEADGVVEWPFRGNLTSQYKVGDLIDLYFRVVYDQKPFETLDYLKYGMTHGGKAPAINQYLMGQK</sequence>
<comment type="caution">
    <text evidence="1">The sequence shown here is derived from an EMBL/GenBank/DDBJ whole genome shotgun (WGS) entry which is preliminary data.</text>
</comment>
<keyword evidence="2" id="KW-1185">Reference proteome</keyword>
<protein>
    <submittedName>
        <fullName evidence="1">Uncharacterized protein</fullName>
    </submittedName>
</protein>
<evidence type="ECO:0000313" key="1">
    <source>
        <dbReference type="EMBL" id="GGK00471.1"/>
    </source>
</evidence>
<dbReference type="RefSeq" id="WP_157057746.1">
    <property type="nucleotide sequence ID" value="NZ_BMOF01000022.1"/>
</dbReference>
<reference evidence="1" key="1">
    <citation type="journal article" date="2014" name="Int. J. Syst. Evol. Microbiol.">
        <title>Complete genome sequence of Corynebacterium casei LMG S-19264T (=DSM 44701T), isolated from a smear-ripened cheese.</title>
        <authorList>
            <consortium name="US DOE Joint Genome Institute (JGI-PGF)"/>
            <person name="Walter F."/>
            <person name="Albersmeier A."/>
            <person name="Kalinowski J."/>
            <person name="Ruckert C."/>
        </authorList>
    </citation>
    <scope>NUCLEOTIDE SEQUENCE</scope>
    <source>
        <strain evidence="1">JCM 14719</strain>
    </source>
</reference>
<name>A0A8J3FEH4_9BACI</name>
<accession>A0A8J3FEH4</accession>
<proteinExistence type="predicted"/>
<organism evidence="1 2">
    <name type="scientific">Calditerricola satsumensis</name>
    <dbReference type="NCBI Taxonomy" id="373054"/>
    <lineage>
        <taxon>Bacteria</taxon>
        <taxon>Bacillati</taxon>
        <taxon>Bacillota</taxon>
        <taxon>Bacilli</taxon>
        <taxon>Bacillales</taxon>
        <taxon>Bacillaceae</taxon>
        <taxon>Calditerricola</taxon>
    </lineage>
</organism>
<dbReference type="Proteomes" id="UP000637720">
    <property type="component" value="Unassembled WGS sequence"/>
</dbReference>
<reference evidence="1" key="2">
    <citation type="submission" date="2020-09" db="EMBL/GenBank/DDBJ databases">
        <authorList>
            <person name="Sun Q."/>
            <person name="Ohkuma M."/>
        </authorList>
    </citation>
    <scope>NUCLEOTIDE SEQUENCE</scope>
    <source>
        <strain evidence="1">JCM 14719</strain>
    </source>
</reference>